<dbReference type="AlphaFoldDB" id="A0A1Z5S5L5"/>
<proteinExistence type="predicted"/>
<accession>A0A1Z5S5L5</accession>
<dbReference type="EMBL" id="CM000760">
    <property type="protein sequence ID" value="OQU91220.1"/>
    <property type="molecule type" value="Genomic_DNA"/>
</dbReference>
<organism evidence="1 2">
    <name type="scientific">Sorghum bicolor</name>
    <name type="common">Sorghum</name>
    <name type="synonym">Sorghum vulgare</name>
    <dbReference type="NCBI Taxonomy" id="4558"/>
    <lineage>
        <taxon>Eukaryota</taxon>
        <taxon>Viridiplantae</taxon>
        <taxon>Streptophyta</taxon>
        <taxon>Embryophyta</taxon>
        <taxon>Tracheophyta</taxon>
        <taxon>Spermatophyta</taxon>
        <taxon>Magnoliopsida</taxon>
        <taxon>Liliopsida</taxon>
        <taxon>Poales</taxon>
        <taxon>Poaceae</taxon>
        <taxon>PACMAD clade</taxon>
        <taxon>Panicoideae</taxon>
        <taxon>Andropogonodae</taxon>
        <taxon>Andropogoneae</taxon>
        <taxon>Sorghinae</taxon>
        <taxon>Sorghum</taxon>
    </lineage>
</organism>
<reference evidence="1 2" key="1">
    <citation type="journal article" date="2009" name="Nature">
        <title>The Sorghum bicolor genome and the diversification of grasses.</title>
        <authorList>
            <person name="Paterson A.H."/>
            <person name="Bowers J.E."/>
            <person name="Bruggmann R."/>
            <person name="Dubchak I."/>
            <person name="Grimwood J."/>
            <person name="Gundlach H."/>
            <person name="Haberer G."/>
            <person name="Hellsten U."/>
            <person name="Mitros T."/>
            <person name="Poliakov A."/>
            <person name="Schmutz J."/>
            <person name="Spannagl M."/>
            <person name="Tang H."/>
            <person name="Wang X."/>
            <person name="Wicker T."/>
            <person name="Bharti A.K."/>
            <person name="Chapman J."/>
            <person name="Feltus F.A."/>
            <person name="Gowik U."/>
            <person name="Grigoriev I.V."/>
            <person name="Lyons E."/>
            <person name="Maher C.A."/>
            <person name="Martis M."/>
            <person name="Narechania A."/>
            <person name="Otillar R.P."/>
            <person name="Penning B.W."/>
            <person name="Salamov A.A."/>
            <person name="Wang Y."/>
            <person name="Zhang L."/>
            <person name="Carpita N.C."/>
            <person name="Freeling M."/>
            <person name="Gingle A.R."/>
            <person name="Hash C.T."/>
            <person name="Keller B."/>
            <person name="Klein P."/>
            <person name="Kresovich S."/>
            <person name="McCann M.C."/>
            <person name="Ming R."/>
            <person name="Peterson D.G."/>
            <person name="Mehboob-ur-Rahman"/>
            <person name="Ware D."/>
            <person name="Westhoff P."/>
            <person name="Mayer K.F."/>
            <person name="Messing J."/>
            <person name="Rokhsar D.S."/>
        </authorList>
    </citation>
    <scope>NUCLEOTIDE SEQUENCE [LARGE SCALE GENOMIC DNA]</scope>
    <source>
        <strain evidence="2">cv. BTx623</strain>
    </source>
</reference>
<dbReference type="Proteomes" id="UP000000768">
    <property type="component" value="Chromosome 1"/>
</dbReference>
<dbReference type="Gramene" id="OQU91220">
    <property type="protein sequence ID" value="OQU91220"/>
    <property type="gene ID" value="SORBI_3001G141500"/>
</dbReference>
<gene>
    <name evidence="1" type="ORF">SORBI_3001G141500</name>
</gene>
<name>A0A1Z5S5L5_SORBI</name>
<dbReference type="InParanoid" id="A0A1Z5S5L5"/>
<keyword evidence="2" id="KW-1185">Reference proteome</keyword>
<reference evidence="2" key="2">
    <citation type="journal article" date="2018" name="Plant J.">
        <title>The Sorghum bicolor reference genome: improved assembly, gene annotations, a transcriptome atlas, and signatures of genome organization.</title>
        <authorList>
            <person name="McCormick R.F."/>
            <person name="Truong S.K."/>
            <person name="Sreedasyam A."/>
            <person name="Jenkins J."/>
            <person name="Shu S."/>
            <person name="Sims D."/>
            <person name="Kennedy M."/>
            <person name="Amirebrahimi M."/>
            <person name="Weers B.D."/>
            <person name="McKinley B."/>
            <person name="Mattison A."/>
            <person name="Morishige D.T."/>
            <person name="Grimwood J."/>
            <person name="Schmutz J."/>
            <person name="Mullet J.E."/>
        </authorList>
    </citation>
    <scope>NUCLEOTIDE SEQUENCE [LARGE SCALE GENOMIC DNA]</scope>
    <source>
        <strain evidence="2">cv. BTx623</strain>
    </source>
</reference>
<protein>
    <submittedName>
        <fullName evidence="1">Uncharacterized protein</fullName>
    </submittedName>
</protein>
<evidence type="ECO:0000313" key="1">
    <source>
        <dbReference type="EMBL" id="OQU91220.1"/>
    </source>
</evidence>
<sequence>MGVPGAVGTRIWPLAYFCAPSRWREIVVSFKFLVVYSTKLYRKKRKITNSVRIILLFPTKKAAGFCYSFRSEFQNEFYLLLLSGDGEGERWNRLLHGVSVEDKDNNFDVSIFIDMTTWRLLFPDGDIKA</sequence>
<evidence type="ECO:0000313" key="2">
    <source>
        <dbReference type="Proteomes" id="UP000000768"/>
    </source>
</evidence>